<evidence type="ECO:0000256" key="2">
    <source>
        <dbReference type="ARBA" id="ARBA00022737"/>
    </source>
</evidence>
<dbReference type="GO" id="GO:0016746">
    <property type="term" value="F:acyltransferase activity"/>
    <property type="evidence" value="ECO:0007669"/>
    <property type="project" value="UniProtKB-KW"/>
</dbReference>
<dbReference type="InterPro" id="IPR018357">
    <property type="entry name" value="Hexapep_transf_CS"/>
</dbReference>
<evidence type="ECO:0000256" key="3">
    <source>
        <dbReference type="ARBA" id="ARBA00023315"/>
    </source>
</evidence>
<dbReference type="HOGENOM" id="CLU_051638_10_2_10"/>
<proteinExistence type="predicted"/>
<dbReference type="Gene3D" id="2.160.10.10">
    <property type="entry name" value="Hexapeptide repeat proteins"/>
    <property type="match status" value="1"/>
</dbReference>
<dbReference type="InterPro" id="IPR045304">
    <property type="entry name" value="LbH_SAT"/>
</dbReference>
<dbReference type="PANTHER" id="PTHR42811">
    <property type="entry name" value="SERINE ACETYLTRANSFERASE"/>
    <property type="match status" value="1"/>
</dbReference>
<keyword evidence="2" id="KW-0677">Repeat</keyword>
<dbReference type="AlphaFoldDB" id="E6X471"/>
<dbReference type="STRING" id="688270.Celal_3139"/>
<keyword evidence="5" id="KW-1185">Reference proteome</keyword>
<dbReference type="CDD" id="cd03354">
    <property type="entry name" value="LbH_SAT"/>
    <property type="match status" value="1"/>
</dbReference>
<dbReference type="PROSITE" id="PS00101">
    <property type="entry name" value="HEXAPEP_TRANSFERASES"/>
    <property type="match status" value="1"/>
</dbReference>
<dbReference type="eggNOG" id="COG1045">
    <property type="taxonomic scope" value="Bacteria"/>
</dbReference>
<dbReference type="EMBL" id="CP002453">
    <property type="protein sequence ID" value="ADV50413.1"/>
    <property type="molecule type" value="Genomic_DNA"/>
</dbReference>
<dbReference type="KEGG" id="cao:Celal_3139"/>
<evidence type="ECO:0000313" key="5">
    <source>
        <dbReference type="Proteomes" id="UP000008634"/>
    </source>
</evidence>
<name>E6X471_CELAD</name>
<organism evidence="4 5">
    <name type="scientific">Cellulophaga algicola (strain DSM 14237 / IC166 / ACAM 630)</name>
    <dbReference type="NCBI Taxonomy" id="688270"/>
    <lineage>
        <taxon>Bacteria</taxon>
        <taxon>Pseudomonadati</taxon>
        <taxon>Bacteroidota</taxon>
        <taxon>Flavobacteriia</taxon>
        <taxon>Flavobacteriales</taxon>
        <taxon>Flavobacteriaceae</taxon>
        <taxon>Cellulophaga</taxon>
    </lineage>
</organism>
<accession>E6X471</accession>
<protein>
    <submittedName>
        <fullName evidence="4">Transferase hexapeptide repeat containing protein</fullName>
    </submittedName>
</protein>
<dbReference type="InterPro" id="IPR011004">
    <property type="entry name" value="Trimer_LpxA-like_sf"/>
</dbReference>
<keyword evidence="3" id="KW-0012">Acyltransferase</keyword>
<evidence type="ECO:0000256" key="1">
    <source>
        <dbReference type="ARBA" id="ARBA00022679"/>
    </source>
</evidence>
<sequence>MFKIICIALNTIIAIKIYLYMNEITKKDLFRYAGETSMLKGFRKEGFRYTYLFRKASKYKKRSILGIFYRLLVKKYSYKYGYQIPINTEIGEGFYLGHFGPVVINSKAKIGKNCNIAHNTTIGQSNRGRLKGYPTLGNKVWVGTGSVIVGKVFIGNNVLIAPNSYVNMDVPDNSIVMGNPSNIILKENATEDYINYML</sequence>
<reference evidence="4 5" key="1">
    <citation type="journal article" date="2010" name="Stand. Genomic Sci.">
        <title>Complete genome sequence of Cellulophaga algicola type strain (IC166).</title>
        <authorList>
            <person name="Abt B."/>
            <person name="Lu M."/>
            <person name="Misra M."/>
            <person name="Han C."/>
            <person name="Nolan M."/>
            <person name="Lucas S."/>
            <person name="Hammon N."/>
            <person name="Deshpande S."/>
            <person name="Cheng J.F."/>
            <person name="Tapia R."/>
            <person name="Goodwin L."/>
            <person name="Pitluck S."/>
            <person name="Liolios K."/>
            <person name="Pagani I."/>
            <person name="Ivanova N."/>
            <person name="Mavromatis K."/>
            <person name="Ovchinikova G."/>
            <person name="Pati A."/>
            <person name="Chen A."/>
            <person name="Palaniappan K."/>
            <person name="Land M."/>
            <person name="Hauser L."/>
            <person name="Chang Y.J."/>
            <person name="Jeffries C.D."/>
            <person name="Detter J.C."/>
            <person name="Brambilla E."/>
            <person name="Rohde M."/>
            <person name="Tindall B.J."/>
            <person name="Goker M."/>
            <person name="Woyke T."/>
            <person name="Bristow J."/>
            <person name="Eisen J.A."/>
            <person name="Markowitz V."/>
            <person name="Hugenholtz P."/>
            <person name="Kyrpides N.C."/>
            <person name="Klenk H.P."/>
            <person name="Lapidus A."/>
        </authorList>
    </citation>
    <scope>NUCLEOTIDE SEQUENCE [LARGE SCALE GENOMIC DNA]</scope>
    <source>
        <strain evidence="5">DSM 14237 / IC166 / ACAM 630</strain>
    </source>
</reference>
<dbReference type="SUPFAM" id="SSF51161">
    <property type="entry name" value="Trimeric LpxA-like enzymes"/>
    <property type="match status" value="1"/>
</dbReference>
<dbReference type="Proteomes" id="UP000008634">
    <property type="component" value="Chromosome"/>
</dbReference>
<keyword evidence="1 4" id="KW-0808">Transferase</keyword>
<evidence type="ECO:0000313" key="4">
    <source>
        <dbReference type="EMBL" id="ADV50413.1"/>
    </source>
</evidence>
<gene>
    <name evidence="4" type="ordered locus">Celal_3139</name>
</gene>